<feature type="transmembrane region" description="Helical" evidence="13">
    <location>
        <begin position="418"/>
        <end position="440"/>
    </location>
</feature>
<comment type="subcellular location">
    <subcellularLocation>
        <location evidence="2">Cell membrane</location>
        <topology evidence="2">Multi-pass membrane protein</topology>
    </subcellularLocation>
</comment>
<evidence type="ECO:0000256" key="12">
    <source>
        <dbReference type="ARBA" id="ARBA00031636"/>
    </source>
</evidence>
<dbReference type="InterPro" id="IPR002528">
    <property type="entry name" value="MATE_fam"/>
</dbReference>
<feature type="transmembrane region" description="Helical" evidence="13">
    <location>
        <begin position="351"/>
        <end position="375"/>
    </location>
</feature>
<dbReference type="InterPro" id="IPR048279">
    <property type="entry name" value="MdtK-like"/>
</dbReference>
<dbReference type="RefSeq" id="WP_307232877.1">
    <property type="nucleotide sequence ID" value="NZ_JAUSTT010000037.1"/>
</dbReference>
<dbReference type="PANTHER" id="PTHR43298:SF2">
    <property type="entry name" value="FMN_FAD EXPORTER YEEO-RELATED"/>
    <property type="match status" value="1"/>
</dbReference>
<evidence type="ECO:0000256" key="10">
    <source>
        <dbReference type="ARBA" id="ARBA00023065"/>
    </source>
</evidence>
<keyword evidence="5" id="KW-0813">Transport</keyword>
<feature type="transmembrane region" description="Helical" evidence="13">
    <location>
        <begin position="54"/>
        <end position="79"/>
    </location>
</feature>
<keyword evidence="11 13" id="KW-0472">Membrane</keyword>
<feature type="transmembrane region" description="Helical" evidence="13">
    <location>
        <begin position="162"/>
        <end position="183"/>
    </location>
</feature>
<comment type="similarity">
    <text evidence="3">Belongs to the multi antimicrobial extrusion (MATE) (TC 2.A.66.1) family.</text>
</comment>
<proteinExistence type="inferred from homology"/>
<evidence type="ECO:0000256" key="7">
    <source>
        <dbReference type="ARBA" id="ARBA00022475"/>
    </source>
</evidence>
<keyword evidence="7" id="KW-1003">Cell membrane</keyword>
<dbReference type="CDD" id="cd13131">
    <property type="entry name" value="MATE_NorM_like"/>
    <property type="match status" value="1"/>
</dbReference>
<feature type="transmembrane region" description="Helical" evidence="13">
    <location>
        <begin position="195"/>
        <end position="215"/>
    </location>
</feature>
<keyword evidence="10" id="KW-0406">Ion transport</keyword>
<evidence type="ECO:0000256" key="8">
    <source>
        <dbReference type="ARBA" id="ARBA00022692"/>
    </source>
</evidence>
<protein>
    <recommendedName>
        <fullName evidence="4">Probable multidrug resistance protein NorM</fullName>
    </recommendedName>
    <alternativeName>
        <fullName evidence="12">Multidrug-efflux transporter</fullName>
    </alternativeName>
</protein>
<dbReference type="PIRSF" id="PIRSF006603">
    <property type="entry name" value="DinF"/>
    <property type="match status" value="1"/>
</dbReference>
<evidence type="ECO:0000256" key="1">
    <source>
        <dbReference type="ARBA" id="ARBA00003408"/>
    </source>
</evidence>
<dbReference type="PANTHER" id="PTHR43298">
    <property type="entry name" value="MULTIDRUG RESISTANCE PROTEIN NORM-RELATED"/>
    <property type="match status" value="1"/>
</dbReference>
<evidence type="ECO:0000256" key="4">
    <source>
        <dbReference type="ARBA" id="ARBA00020268"/>
    </source>
</evidence>
<evidence type="ECO:0000256" key="3">
    <source>
        <dbReference type="ARBA" id="ARBA00010199"/>
    </source>
</evidence>
<accession>A0ABT9WYP8</accession>
<evidence type="ECO:0000256" key="9">
    <source>
        <dbReference type="ARBA" id="ARBA00022989"/>
    </source>
</evidence>
<feature type="transmembrane region" description="Helical" evidence="13">
    <location>
        <begin position="133"/>
        <end position="150"/>
    </location>
</feature>
<keyword evidence="8 13" id="KW-0812">Transmembrane</keyword>
<evidence type="ECO:0000313" key="14">
    <source>
        <dbReference type="EMBL" id="MDQ0178233.1"/>
    </source>
</evidence>
<evidence type="ECO:0000256" key="2">
    <source>
        <dbReference type="ARBA" id="ARBA00004651"/>
    </source>
</evidence>
<feature type="transmembrane region" description="Helical" evidence="13">
    <location>
        <begin position="14"/>
        <end position="34"/>
    </location>
</feature>
<keyword evidence="6" id="KW-0050">Antiport</keyword>
<keyword evidence="15" id="KW-1185">Reference proteome</keyword>
<organism evidence="14 15">
    <name type="scientific">Bacillus chungangensis</name>
    <dbReference type="NCBI Taxonomy" id="587633"/>
    <lineage>
        <taxon>Bacteria</taxon>
        <taxon>Bacillati</taxon>
        <taxon>Bacillota</taxon>
        <taxon>Bacilli</taxon>
        <taxon>Bacillales</taxon>
        <taxon>Bacillaceae</taxon>
        <taxon>Bacillus</taxon>
    </lineage>
</organism>
<comment type="caution">
    <text evidence="14">The sequence shown here is derived from an EMBL/GenBank/DDBJ whole genome shotgun (WGS) entry which is preliminary data.</text>
</comment>
<feature type="transmembrane region" description="Helical" evidence="13">
    <location>
        <begin position="241"/>
        <end position="266"/>
    </location>
</feature>
<gene>
    <name evidence="14" type="ORF">J2S08_004137</name>
</gene>
<name>A0ABT9WYP8_9BACI</name>
<evidence type="ECO:0000256" key="11">
    <source>
        <dbReference type="ARBA" id="ARBA00023136"/>
    </source>
</evidence>
<reference evidence="14 15" key="1">
    <citation type="submission" date="2023-07" db="EMBL/GenBank/DDBJ databases">
        <title>Genomic Encyclopedia of Type Strains, Phase IV (KMG-IV): sequencing the most valuable type-strain genomes for metagenomic binning, comparative biology and taxonomic classification.</title>
        <authorList>
            <person name="Goeker M."/>
        </authorList>
    </citation>
    <scope>NUCLEOTIDE SEQUENCE [LARGE SCALE GENOMIC DNA]</scope>
    <source>
        <strain evidence="14 15">DSM 23837</strain>
    </source>
</reference>
<feature type="transmembrane region" description="Helical" evidence="13">
    <location>
        <begin position="387"/>
        <end position="412"/>
    </location>
</feature>
<feature type="transmembrane region" description="Helical" evidence="13">
    <location>
        <begin position="320"/>
        <end position="339"/>
    </location>
</feature>
<evidence type="ECO:0000256" key="6">
    <source>
        <dbReference type="ARBA" id="ARBA00022449"/>
    </source>
</evidence>
<dbReference type="NCBIfam" id="TIGR00797">
    <property type="entry name" value="matE"/>
    <property type="match status" value="1"/>
</dbReference>
<dbReference type="InterPro" id="IPR050222">
    <property type="entry name" value="MATE_MdtK"/>
</dbReference>
<evidence type="ECO:0000256" key="13">
    <source>
        <dbReference type="SAM" id="Phobius"/>
    </source>
</evidence>
<feature type="transmembrane region" description="Helical" evidence="13">
    <location>
        <begin position="91"/>
        <end position="113"/>
    </location>
</feature>
<feature type="transmembrane region" description="Helical" evidence="13">
    <location>
        <begin position="286"/>
        <end position="308"/>
    </location>
</feature>
<dbReference type="Proteomes" id="UP001223586">
    <property type="component" value="Unassembled WGS sequence"/>
</dbReference>
<dbReference type="Pfam" id="PF01554">
    <property type="entry name" value="MatE"/>
    <property type="match status" value="2"/>
</dbReference>
<keyword evidence="9 13" id="KW-1133">Transmembrane helix</keyword>
<sequence>MKQTSTLSEKIKQFSYILIPILITQLAMYAMNFFDTMMSGQYAKNDLAGVAIGSSLWVPVYTGLSGILLAVTPIVAQLVGAKKNKEVPFSVIQGIYAGVSLALFVLLIGSLALEPILQSMTLEPEVRSIAKHYLIALSFGIIPLFVFNVLRSFIDALGMTRTTMIITLLTLPINVIFNYLLIFGKLGMPELGGVGSGYASAITYWLVTFIAIMVVHRQKPFNQYHIFKRLYAISFKKWKEIFLLGVPIGMSIFFETSIFSAVTLFMSKFGTEVIAAHQAALNFSSLLYMMPLSISMSLTIVVGFEIGAKRAQDAKAYSKLGLTTSILMSSMSGVILYLFRTPVSTIYSEDTIVIGLIAQFLVYAIFFQFSDAILAPMQGILRGYKDVNVTFFIALISFWVIGLPLGYILANYTAQGPFGYWIGLISGLAAGAIALSFRLFAVQKRKTSEIATTPSDF</sequence>
<comment type="function">
    <text evidence="1">Multidrug efflux pump.</text>
</comment>
<evidence type="ECO:0000256" key="5">
    <source>
        <dbReference type="ARBA" id="ARBA00022448"/>
    </source>
</evidence>
<dbReference type="EMBL" id="JAUSTT010000037">
    <property type="protein sequence ID" value="MDQ0178233.1"/>
    <property type="molecule type" value="Genomic_DNA"/>
</dbReference>
<evidence type="ECO:0000313" key="15">
    <source>
        <dbReference type="Proteomes" id="UP001223586"/>
    </source>
</evidence>